<evidence type="ECO:0000313" key="4">
    <source>
        <dbReference type="EMBL" id="GAA0617004.1"/>
    </source>
</evidence>
<feature type="region of interest" description="Disordered" evidence="1">
    <location>
        <begin position="87"/>
        <end position="110"/>
    </location>
</feature>
<dbReference type="InterPro" id="IPR011042">
    <property type="entry name" value="6-blade_b-propeller_TolB-like"/>
</dbReference>
<dbReference type="InterPro" id="IPR027417">
    <property type="entry name" value="P-loop_NTPase"/>
</dbReference>
<evidence type="ECO:0000259" key="3">
    <source>
        <dbReference type="Pfam" id="PF20703"/>
    </source>
</evidence>
<keyword evidence="2" id="KW-0812">Transmembrane</keyword>
<dbReference type="SUPFAM" id="SSF52540">
    <property type="entry name" value="P-loop containing nucleoside triphosphate hydrolases"/>
    <property type="match status" value="1"/>
</dbReference>
<feature type="transmembrane region" description="Helical" evidence="2">
    <location>
        <begin position="710"/>
        <end position="733"/>
    </location>
</feature>
<name>A0ABP3RXW9_9ACTN</name>
<feature type="compositionally biased region" description="Low complexity" evidence="1">
    <location>
        <begin position="87"/>
        <end position="97"/>
    </location>
</feature>
<dbReference type="PANTHER" id="PTHR47691:SF3">
    <property type="entry name" value="HTH-TYPE TRANSCRIPTIONAL REGULATOR RV0890C-RELATED"/>
    <property type="match status" value="1"/>
</dbReference>
<reference evidence="5" key="1">
    <citation type="journal article" date="2019" name="Int. J. Syst. Evol. Microbiol.">
        <title>The Global Catalogue of Microorganisms (GCM) 10K type strain sequencing project: providing services to taxonomists for standard genome sequencing and annotation.</title>
        <authorList>
            <consortium name="The Broad Institute Genomics Platform"/>
            <consortium name="The Broad Institute Genome Sequencing Center for Infectious Disease"/>
            <person name="Wu L."/>
            <person name="Ma J."/>
        </authorList>
    </citation>
    <scope>NUCLEOTIDE SEQUENCE [LARGE SCALE GENOMIC DNA]</scope>
    <source>
        <strain evidence="5">JCM 5067</strain>
    </source>
</reference>
<keyword evidence="2" id="KW-1133">Transmembrane helix</keyword>
<dbReference type="Gene3D" id="2.120.10.30">
    <property type="entry name" value="TolB, C-terminal domain"/>
    <property type="match status" value="1"/>
</dbReference>
<gene>
    <name evidence="4" type="ORF">GCM10010394_53940</name>
</gene>
<accession>A0ABP3RXW9</accession>
<dbReference type="PANTHER" id="PTHR47691">
    <property type="entry name" value="REGULATOR-RELATED"/>
    <property type="match status" value="1"/>
</dbReference>
<dbReference type="Gene3D" id="2.130.10.10">
    <property type="entry name" value="YVTN repeat-like/Quinoprotein amine dehydrogenase"/>
    <property type="match status" value="1"/>
</dbReference>
<proteinExistence type="predicted"/>
<dbReference type="SUPFAM" id="SSF50998">
    <property type="entry name" value="Quinoprotein alcohol dehydrogenase-like"/>
    <property type="match status" value="1"/>
</dbReference>
<dbReference type="InterPro" id="IPR011047">
    <property type="entry name" value="Quinoprotein_ADH-like_sf"/>
</dbReference>
<dbReference type="EMBL" id="BAAACA010000038">
    <property type="protein sequence ID" value="GAA0617004.1"/>
    <property type="molecule type" value="Genomic_DNA"/>
</dbReference>
<dbReference type="SUPFAM" id="SSF50494">
    <property type="entry name" value="Trypsin-like serine proteases"/>
    <property type="match status" value="1"/>
</dbReference>
<feature type="domain" description="Novel STAND NTPase 1" evidence="3">
    <location>
        <begin position="258"/>
        <end position="664"/>
    </location>
</feature>
<protein>
    <recommendedName>
        <fullName evidence="3">Novel STAND NTPase 1 domain-containing protein</fullName>
    </recommendedName>
</protein>
<dbReference type="InterPro" id="IPR049052">
    <property type="entry name" value="nSTAND1"/>
</dbReference>
<dbReference type="InterPro" id="IPR009003">
    <property type="entry name" value="Peptidase_S1_PA"/>
</dbReference>
<evidence type="ECO:0000256" key="2">
    <source>
        <dbReference type="SAM" id="Phobius"/>
    </source>
</evidence>
<dbReference type="Gene3D" id="3.40.50.300">
    <property type="entry name" value="P-loop containing nucleotide triphosphate hydrolases"/>
    <property type="match status" value="1"/>
</dbReference>
<dbReference type="Pfam" id="PF13365">
    <property type="entry name" value="Trypsin_2"/>
    <property type="match status" value="1"/>
</dbReference>
<sequence>MVTGARSRSADEVLASTVVRITGRGGAVCGAGALVAPDLVVTCAHVVSDALGLSRQENVATGAVLTVDFPLAGAGAGTAGPVMRATGAGAAAEAETGAGHDDPPGSARPPAPALALATVEHWIPTRPDRTGDIAVLRLPEPVPGTEPLPMADPDTVWEHGARAVGFTGGEPGEVWFRGKFSGATSEGWIQLSRADGQSAHVRRGFSGSPVWDNELGAAVGLVVAAQPEQDAQQAFVLSTRTLLREVPALAVVISPASPFRGLATFQESDADVYFGRDDDIDEVVRALRGEHRAVTLYGPSGSGKSSLALAGVVPRMRQAGYDVLVVNAGRIASPRAALATELYERIRSGAYGLPARASGADQVEAWLTSLGLADTLHRATGTSSGRLLIVLDQAEALLDRTGDELDQAADLLFPAHPAPRSRVLLTLRSDFMDATLKHPRLGPALRAGATLPLTPMTPDQLREVVVRPLERVPAVAYDPGLERQILHDAGGEPGILPLLGFVLEQLWERRSAGRLRSAAYEEMGGVRGALELHSERAWSDVVGIVGPGTQAEGREAEGTRAEALRLLTGLVRVHPGSETPLRRRLTRQEAGEERWALARAFAERRLLVLHGGEKEPETAELAHEALVTAWPALRRQVRADAEFLAGRAELAHDRRRWERGGRTPDLLPGPRQLAATEHWLSGGRERELSEREREFLELARRRHRDRRTRLRAAWTAAALVLALIAGLGTFLVYQAHVSEQRRAEARSRALASMSRDLTGTDPGQAALAAIAAYDIAPTQEARSALLRRYDQFKDADWVLTGTQGKVDAVAMSADGTVTLVTTKEGRATLYVRSRGRVLRTPLQFPDKARGPMVSGDGRRIAYLGAKDGTLFWHDVDPAARDAEHLLKSTRRIDGEGPLKARAGLFAGSDGMAALSPSGARAVAVDAEGQLWLWELRAGTRRQLPQPGPKAQAVWYGPDENTLVAQRPGPSPQESTMVAVDIGTGKIRQLAERASTDGSIAQLGLSGDGGVLVVCRAGATVSTPTYQAVRVADGRQIHRHTATAPCHGLAIDRTGERYAVFQSGGWYLVDTRPGREAKPFSGPRTVSLTNMRLLGRGSALTMAAREDTAITGWRLGMDTTHLTSTPVLLHSGDRMLAHLGKNGEQLVLIDSTATAWDAPGSPKVLTEVKRDPATAPQPPSDLKINRAETLLADLVGRTTVMIRDTATLREVAQISTAEPPLKEGKQEQVEYVFTADDELVTVSGSLVEHWNARTGKRLSRPFEVGDAGISKDRNPKFRLFRHPTPGHVQVIISGDPAVHLVDLRTGHEDRTLHLGSDVIDAGFDRSGRYAAVRTGGGMVELWSLRPGGAPQKVYGPIGPLKDFDGYKAGFVGDTSEFFLANDTSVRFLKPSDPGKVQSYDFDASQTFIAAPQDAKVVLRTGQDARVDLLRFDPGRWKSRVCEVLGRDLDPEERRSLAGGLPKRICPAPDRP</sequence>
<dbReference type="Pfam" id="PF20703">
    <property type="entry name" value="nSTAND1"/>
    <property type="match status" value="1"/>
</dbReference>
<evidence type="ECO:0000256" key="1">
    <source>
        <dbReference type="SAM" id="MobiDB-lite"/>
    </source>
</evidence>
<organism evidence="4 5">
    <name type="scientific">Streptomyces crystallinus</name>
    <dbReference type="NCBI Taxonomy" id="68191"/>
    <lineage>
        <taxon>Bacteria</taxon>
        <taxon>Bacillati</taxon>
        <taxon>Actinomycetota</taxon>
        <taxon>Actinomycetes</taxon>
        <taxon>Kitasatosporales</taxon>
        <taxon>Streptomycetaceae</taxon>
        <taxon>Streptomyces</taxon>
    </lineage>
</organism>
<dbReference type="Proteomes" id="UP001500668">
    <property type="component" value="Unassembled WGS sequence"/>
</dbReference>
<comment type="caution">
    <text evidence="4">The sequence shown here is derived from an EMBL/GenBank/DDBJ whole genome shotgun (WGS) entry which is preliminary data.</text>
</comment>
<dbReference type="InterPro" id="IPR015943">
    <property type="entry name" value="WD40/YVTN_repeat-like_dom_sf"/>
</dbReference>
<evidence type="ECO:0000313" key="5">
    <source>
        <dbReference type="Proteomes" id="UP001500668"/>
    </source>
</evidence>
<keyword evidence="2" id="KW-0472">Membrane</keyword>
<feature type="region of interest" description="Disordered" evidence="1">
    <location>
        <begin position="1451"/>
        <end position="1470"/>
    </location>
</feature>
<dbReference type="SUPFAM" id="SSF69322">
    <property type="entry name" value="Tricorn protease domain 2"/>
    <property type="match status" value="1"/>
</dbReference>
<keyword evidence="5" id="KW-1185">Reference proteome</keyword>